<feature type="transmembrane region" description="Helical" evidence="14">
    <location>
        <begin position="531"/>
        <end position="550"/>
    </location>
</feature>
<keyword evidence="8 14" id="KW-0472">Membrane</keyword>
<feature type="transmembrane region" description="Helical" evidence="14">
    <location>
        <begin position="137"/>
        <end position="158"/>
    </location>
</feature>
<keyword evidence="5" id="KW-0677">Repeat</keyword>
<dbReference type="InterPro" id="IPR036770">
    <property type="entry name" value="Ankyrin_rpt-contain_sf"/>
</dbReference>
<evidence type="ECO:0000256" key="6">
    <source>
        <dbReference type="ARBA" id="ARBA00022989"/>
    </source>
</evidence>
<dbReference type="PANTHER" id="PTHR24161">
    <property type="entry name" value="ANK_REP_REGION DOMAIN-CONTAINING PROTEIN-RELATED"/>
    <property type="match status" value="1"/>
</dbReference>
<feature type="transmembrane region" description="Helical" evidence="14">
    <location>
        <begin position="306"/>
        <end position="323"/>
    </location>
</feature>
<dbReference type="GO" id="GO:0019706">
    <property type="term" value="F:protein-cysteine S-palmitoyltransferase activity"/>
    <property type="evidence" value="ECO:0007669"/>
    <property type="project" value="UniProtKB-EC"/>
</dbReference>
<keyword evidence="3 14" id="KW-0808">Transferase</keyword>
<evidence type="ECO:0000256" key="15">
    <source>
        <dbReference type="SAM" id="MobiDB-lite"/>
    </source>
</evidence>
<sequence>MSGVSRDESMRSTSDGVGNQTQVLDSELDSEFVVETFIEAIKDGDLKVVKDVVESGAIDINNDCINELPGLHWACIKNRFSIAKFLVRRGANLNQTAGPERATALHWAARYGHVYIVDLLLKHGADPTLIDGQGLNILHFSVYSSNIMLVVYVLYFVVSNDNNVDIDSKDYNSRTPLLWAAYQGDFLTVELLLKFGATVALTDNRGFNALHCALVGGDQRAICDLILSGANFYERNNQKQDCFDLAKGIGTKSLFEQALQHHGYDKLGNQKEKIFKKNSHSQLMIFLSPFALMIYTYSISLILSPPLAIVLSLLVIVVTVNSLKKFVLPSLTRKNIYKVSLARTPFFSGLFVSTFCFLLFIWVKKLYPYSVFDYTAKDAQLLVTSLFTFVLFLKLVRSDPGCLKMDDSTIPVQETIKQLIQSRKYDRNNFCVETLERKPLRGKYSLFSGALVARFNHYCPWVYNDIGLKNHKLFMFFAFAVQYEMFLFMWLCLEYFKKTNYIYEQVDEYSRCTFLKNETLCKGSNYDPSTFFLFIWISVNFVWLGGMLVVQCFQILKGITSPELYALIKEERKAEALNLIPFENPIFSIPNGKNTDTVSDDPIATTVTHTISIDSLEPRHRRYAVFNACFSMVGLNQWVVTFKEMIGISNLLRGNSKPRHNHSLLRNFLVTNHWKTNLADFWLNSDVTAPLWQRFFYSSDTSKAMLGGVEVDYYRLYELPAREGEPISSNSEFV</sequence>
<dbReference type="PROSITE" id="PS50088">
    <property type="entry name" value="ANK_REPEAT"/>
    <property type="match status" value="3"/>
</dbReference>
<feature type="transmembrane region" description="Helical" evidence="14">
    <location>
        <begin position="283"/>
        <end position="300"/>
    </location>
</feature>
<feature type="compositionally biased region" description="Basic and acidic residues" evidence="15">
    <location>
        <begin position="1"/>
        <end position="10"/>
    </location>
</feature>
<evidence type="ECO:0000256" key="11">
    <source>
        <dbReference type="ARBA" id="ARBA00023315"/>
    </source>
</evidence>
<evidence type="ECO:0000256" key="14">
    <source>
        <dbReference type="RuleBase" id="RU079119"/>
    </source>
</evidence>
<feature type="transmembrane region" description="Helical" evidence="14">
    <location>
        <begin position="473"/>
        <end position="491"/>
    </location>
</feature>
<keyword evidence="4 14" id="KW-0812">Transmembrane</keyword>
<dbReference type="Pfam" id="PF01529">
    <property type="entry name" value="DHHC"/>
    <property type="match status" value="1"/>
</dbReference>
<dbReference type="Gene3D" id="1.25.40.20">
    <property type="entry name" value="Ankyrin repeat-containing domain"/>
    <property type="match status" value="1"/>
</dbReference>
<feature type="region of interest" description="Disordered" evidence="15">
    <location>
        <begin position="1"/>
        <end position="20"/>
    </location>
</feature>
<keyword evidence="18" id="KW-1185">Reference proteome</keyword>
<evidence type="ECO:0000256" key="2">
    <source>
        <dbReference type="ARBA" id="ARBA00010104"/>
    </source>
</evidence>
<reference evidence="17 18" key="1">
    <citation type="journal article" date="2019" name="BMC Genomics">
        <title>Chromosome level assembly and comparative genome analysis confirm lager-brewing yeasts originated from a single hybridization.</title>
        <authorList>
            <person name="Salazar A.N."/>
            <person name="Gorter de Vries A.R."/>
            <person name="van den Broek M."/>
            <person name="Brouwers N."/>
            <person name="de la Torre Cortes P."/>
            <person name="Kuijpers N.G.A."/>
            <person name="Daran J.G."/>
            <person name="Abeel T."/>
        </authorList>
    </citation>
    <scope>NUCLEOTIDE SEQUENCE [LARGE SCALE GENOMIC DNA]</scope>
    <source>
        <strain evidence="17 18">CBS 1483</strain>
    </source>
</reference>
<keyword evidence="7 13" id="KW-0040">ANK repeat</keyword>
<dbReference type="PANTHER" id="PTHR24161:SF85">
    <property type="entry name" value="PALMITOYLTRANSFERASE HIP14"/>
    <property type="match status" value="1"/>
</dbReference>
<evidence type="ECO:0000256" key="7">
    <source>
        <dbReference type="ARBA" id="ARBA00023043"/>
    </source>
</evidence>
<evidence type="ECO:0000256" key="8">
    <source>
        <dbReference type="ARBA" id="ARBA00023136"/>
    </source>
</evidence>
<name>A0A6C1E905_SACPS</name>
<dbReference type="SMART" id="SM00248">
    <property type="entry name" value="ANK"/>
    <property type="match status" value="6"/>
</dbReference>
<dbReference type="FunFam" id="1.25.40.20:FF:000301">
    <property type="entry name" value="Palmitoyltransferase"/>
    <property type="match status" value="1"/>
</dbReference>
<evidence type="ECO:0000259" key="16">
    <source>
        <dbReference type="Pfam" id="PF01529"/>
    </source>
</evidence>
<evidence type="ECO:0000256" key="9">
    <source>
        <dbReference type="ARBA" id="ARBA00023139"/>
    </source>
</evidence>
<evidence type="ECO:0000256" key="4">
    <source>
        <dbReference type="ARBA" id="ARBA00022692"/>
    </source>
</evidence>
<keyword evidence="9" id="KW-0564">Palmitate</keyword>
<gene>
    <name evidence="17" type="primary">AKR2_2</name>
    <name evidence="17" type="ORF">GRS66_007986</name>
</gene>
<feature type="compositionally biased region" description="Polar residues" evidence="15">
    <location>
        <begin position="11"/>
        <end position="20"/>
    </location>
</feature>
<keyword evidence="11 14" id="KW-0012">Acyltransferase</keyword>
<protein>
    <recommendedName>
        <fullName evidence="14">Palmitoyltransferase</fullName>
        <ecNumber evidence="14">2.3.1.225</ecNumber>
    </recommendedName>
</protein>
<dbReference type="EC" id="2.3.1.225" evidence="14"/>
<dbReference type="GO" id="GO:0016020">
    <property type="term" value="C:membrane"/>
    <property type="evidence" value="ECO:0007669"/>
    <property type="project" value="UniProtKB-SubCell"/>
</dbReference>
<comment type="caution">
    <text evidence="14">Lacks conserved residue(s) required for the propagation of feature annotation.</text>
</comment>
<organism evidence="17 18">
    <name type="scientific">Saccharomyces pastorianus</name>
    <name type="common">Lager yeast</name>
    <name type="synonym">Saccharomyces cerevisiae x Saccharomyces eubayanus</name>
    <dbReference type="NCBI Taxonomy" id="27292"/>
    <lineage>
        <taxon>Eukaryota</taxon>
        <taxon>Fungi</taxon>
        <taxon>Dikarya</taxon>
        <taxon>Ascomycota</taxon>
        <taxon>Saccharomycotina</taxon>
        <taxon>Saccharomycetes</taxon>
        <taxon>Saccharomycetales</taxon>
        <taxon>Saccharomycetaceae</taxon>
        <taxon>Saccharomyces</taxon>
    </lineage>
</organism>
<feature type="domain" description="Palmitoyltransferase DHHC" evidence="16">
    <location>
        <begin position="425"/>
        <end position="564"/>
    </location>
</feature>
<dbReference type="Pfam" id="PF12796">
    <property type="entry name" value="Ank_2"/>
    <property type="match status" value="2"/>
</dbReference>
<keyword evidence="6 14" id="KW-1133">Transmembrane helix</keyword>
<dbReference type="AlphaFoldDB" id="A0A6C1E905"/>
<evidence type="ECO:0000256" key="1">
    <source>
        <dbReference type="ARBA" id="ARBA00004141"/>
    </source>
</evidence>
<feature type="repeat" description="ANK" evidence="13">
    <location>
        <begin position="66"/>
        <end position="98"/>
    </location>
</feature>
<evidence type="ECO:0000256" key="12">
    <source>
        <dbReference type="ARBA" id="ARBA00048048"/>
    </source>
</evidence>
<keyword evidence="10" id="KW-0449">Lipoprotein</keyword>
<dbReference type="GO" id="GO:0005794">
    <property type="term" value="C:Golgi apparatus"/>
    <property type="evidence" value="ECO:0007669"/>
    <property type="project" value="UniProtKB-ARBA"/>
</dbReference>
<evidence type="ECO:0000256" key="5">
    <source>
        <dbReference type="ARBA" id="ARBA00022737"/>
    </source>
</evidence>
<evidence type="ECO:0000256" key="3">
    <source>
        <dbReference type="ARBA" id="ARBA00022679"/>
    </source>
</evidence>
<dbReference type="InterPro" id="IPR002110">
    <property type="entry name" value="Ankyrin_rpt"/>
</dbReference>
<dbReference type="EMBL" id="CP049005">
    <property type="protein sequence ID" value="QID85411.1"/>
    <property type="molecule type" value="Genomic_DNA"/>
</dbReference>
<evidence type="ECO:0000313" key="18">
    <source>
        <dbReference type="Proteomes" id="UP000501346"/>
    </source>
</evidence>
<dbReference type="PROSITE" id="PS50297">
    <property type="entry name" value="ANK_REP_REGION"/>
    <property type="match status" value="2"/>
</dbReference>
<feature type="transmembrane region" description="Helical" evidence="14">
    <location>
        <begin position="344"/>
        <end position="363"/>
    </location>
</feature>
<dbReference type="OrthoDB" id="6781668at2759"/>
<comment type="domain">
    <text evidence="14">The DHHC domain is required for palmitoyltransferase activity.</text>
</comment>
<comment type="similarity">
    <text evidence="2">Belongs to the DHHC palmitoyltransferase family. AKR/ZDHHC17 subfamily.</text>
</comment>
<dbReference type="SUPFAM" id="SSF48403">
    <property type="entry name" value="Ankyrin repeat"/>
    <property type="match status" value="1"/>
</dbReference>
<dbReference type="Proteomes" id="UP000501346">
    <property type="component" value="Chromosome SeVIII-SeXV"/>
</dbReference>
<comment type="subcellular location">
    <subcellularLocation>
        <location evidence="1">Membrane</location>
        <topology evidence="1">Multi-pass membrane protein</topology>
    </subcellularLocation>
</comment>
<evidence type="ECO:0000256" key="10">
    <source>
        <dbReference type="ARBA" id="ARBA00023288"/>
    </source>
</evidence>
<feature type="repeat" description="ANK" evidence="13">
    <location>
        <begin position="100"/>
        <end position="132"/>
    </location>
</feature>
<feature type="repeat" description="ANK" evidence="13">
    <location>
        <begin position="172"/>
        <end position="204"/>
    </location>
</feature>
<feature type="transmembrane region" description="Helical" evidence="14">
    <location>
        <begin position="379"/>
        <end position="396"/>
    </location>
</feature>
<accession>A0A6C1E905</accession>
<evidence type="ECO:0000256" key="13">
    <source>
        <dbReference type="PROSITE-ProRule" id="PRU00023"/>
    </source>
</evidence>
<comment type="catalytic activity">
    <reaction evidence="12 14">
        <text>L-cysteinyl-[protein] + hexadecanoyl-CoA = S-hexadecanoyl-L-cysteinyl-[protein] + CoA</text>
        <dbReference type="Rhea" id="RHEA:36683"/>
        <dbReference type="Rhea" id="RHEA-COMP:10131"/>
        <dbReference type="Rhea" id="RHEA-COMP:11032"/>
        <dbReference type="ChEBI" id="CHEBI:29950"/>
        <dbReference type="ChEBI" id="CHEBI:57287"/>
        <dbReference type="ChEBI" id="CHEBI:57379"/>
        <dbReference type="ChEBI" id="CHEBI:74151"/>
        <dbReference type="EC" id="2.3.1.225"/>
    </reaction>
</comment>
<dbReference type="InterPro" id="IPR001594">
    <property type="entry name" value="Palmitoyltrfase_DHHC"/>
</dbReference>
<proteinExistence type="inferred from homology"/>
<dbReference type="PROSITE" id="PS50216">
    <property type="entry name" value="DHHC"/>
    <property type="match status" value="1"/>
</dbReference>
<evidence type="ECO:0000313" key="17">
    <source>
        <dbReference type="EMBL" id="QID85411.1"/>
    </source>
</evidence>